<dbReference type="InParanoid" id="I1CCW8"/>
<dbReference type="OrthoDB" id="2290418at2759"/>
<evidence type="ECO:0000313" key="1">
    <source>
        <dbReference type="EMBL" id="EIE86298.1"/>
    </source>
</evidence>
<sequence>MISNQNDCSIYDNLPVLNSWYETEPIHKKPTPCLVTFSSDPPLVHQKRPQFNRRPSSSEAVKGFFKSCAHKLSKQFCSA</sequence>
<dbReference type="RefSeq" id="XP_067521694.1">
    <property type="nucleotide sequence ID" value="XM_067665593.1"/>
</dbReference>
<organism evidence="1 2">
    <name type="scientific">Rhizopus delemar (strain RA 99-880 / ATCC MYA-4621 / FGSC 9543 / NRRL 43880)</name>
    <name type="common">Mucormycosis agent</name>
    <name type="synonym">Rhizopus arrhizus var. delemar</name>
    <dbReference type="NCBI Taxonomy" id="246409"/>
    <lineage>
        <taxon>Eukaryota</taxon>
        <taxon>Fungi</taxon>
        <taxon>Fungi incertae sedis</taxon>
        <taxon>Mucoromycota</taxon>
        <taxon>Mucoromycotina</taxon>
        <taxon>Mucoromycetes</taxon>
        <taxon>Mucorales</taxon>
        <taxon>Mucorineae</taxon>
        <taxon>Rhizopodaceae</taxon>
        <taxon>Rhizopus</taxon>
    </lineage>
</organism>
<dbReference type="EMBL" id="CH476739">
    <property type="protein sequence ID" value="EIE86298.1"/>
    <property type="molecule type" value="Genomic_DNA"/>
</dbReference>
<dbReference type="OMA" id="APPAVYC"/>
<dbReference type="AlphaFoldDB" id="I1CCW8"/>
<evidence type="ECO:0000313" key="2">
    <source>
        <dbReference type="Proteomes" id="UP000009138"/>
    </source>
</evidence>
<dbReference type="VEuPathDB" id="FungiDB:RO3G_11009"/>
<keyword evidence="2" id="KW-1185">Reference proteome</keyword>
<dbReference type="Proteomes" id="UP000009138">
    <property type="component" value="Unassembled WGS sequence"/>
</dbReference>
<name>I1CCW8_RHIO9</name>
<dbReference type="GeneID" id="93617974"/>
<protein>
    <submittedName>
        <fullName evidence="1">Uncharacterized protein</fullName>
    </submittedName>
</protein>
<gene>
    <name evidence="1" type="ORF">RO3G_11009</name>
</gene>
<proteinExistence type="predicted"/>
<accession>I1CCW8</accession>
<reference evidence="1 2" key="1">
    <citation type="journal article" date="2009" name="PLoS Genet.">
        <title>Genomic analysis of the basal lineage fungus Rhizopus oryzae reveals a whole-genome duplication.</title>
        <authorList>
            <person name="Ma L.-J."/>
            <person name="Ibrahim A.S."/>
            <person name="Skory C."/>
            <person name="Grabherr M.G."/>
            <person name="Burger G."/>
            <person name="Butler M."/>
            <person name="Elias M."/>
            <person name="Idnurm A."/>
            <person name="Lang B.F."/>
            <person name="Sone T."/>
            <person name="Abe A."/>
            <person name="Calvo S.E."/>
            <person name="Corrochano L.M."/>
            <person name="Engels R."/>
            <person name="Fu J."/>
            <person name="Hansberg W."/>
            <person name="Kim J.-M."/>
            <person name="Kodira C.D."/>
            <person name="Koehrsen M.J."/>
            <person name="Liu B."/>
            <person name="Miranda-Saavedra D."/>
            <person name="O'Leary S."/>
            <person name="Ortiz-Castellanos L."/>
            <person name="Poulter R."/>
            <person name="Rodriguez-Romero J."/>
            <person name="Ruiz-Herrera J."/>
            <person name="Shen Y.-Q."/>
            <person name="Zeng Q."/>
            <person name="Galagan J."/>
            <person name="Birren B.W."/>
            <person name="Cuomo C.A."/>
            <person name="Wickes B.L."/>
        </authorList>
    </citation>
    <scope>NUCLEOTIDE SEQUENCE [LARGE SCALE GENOMIC DNA]</scope>
    <source>
        <strain evidence="2">RA 99-880 / ATCC MYA-4621 / FGSC 9543 / NRRL 43880</strain>
    </source>
</reference>